<comment type="caution">
    <text evidence="3">The sequence shown here is derived from an EMBL/GenBank/DDBJ whole genome shotgun (WGS) entry which is preliminary data.</text>
</comment>
<gene>
    <name evidence="3" type="ORF">Acr_00g0006610</name>
</gene>
<dbReference type="EMBL" id="BJWL01000086">
    <property type="protein sequence ID" value="GFS29425.1"/>
    <property type="molecule type" value="Genomic_DNA"/>
</dbReference>
<dbReference type="Pfam" id="PF07734">
    <property type="entry name" value="FBA_1"/>
    <property type="match status" value="1"/>
</dbReference>
<organism evidence="3 4">
    <name type="scientific">Actinidia rufa</name>
    <dbReference type="NCBI Taxonomy" id="165716"/>
    <lineage>
        <taxon>Eukaryota</taxon>
        <taxon>Viridiplantae</taxon>
        <taxon>Streptophyta</taxon>
        <taxon>Embryophyta</taxon>
        <taxon>Tracheophyta</taxon>
        <taxon>Spermatophyta</taxon>
        <taxon>Magnoliopsida</taxon>
        <taxon>eudicotyledons</taxon>
        <taxon>Gunneridae</taxon>
        <taxon>Pentapetalae</taxon>
        <taxon>asterids</taxon>
        <taxon>Ericales</taxon>
        <taxon>Actinidiaceae</taxon>
        <taxon>Actinidia</taxon>
    </lineage>
</organism>
<keyword evidence="4" id="KW-1185">Reference proteome</keyword>
<proteinExistence type="predicted"/>
<dbReference type="PANTHER" id="PTHR31672:SF13">
    <property type="entry name" value="F-BOX PROTEIN CPR30-LIKE"/>
    <property type="match status" value="1"/>
</dbReference>
<dbReference type="NCBIfam" id="TIGR01640">
    <property type="entry name" value="F_box_assoc_1"/>
    <property type="match status" value="1"/>
</dbReference>
<dbReference type="PANTHER" id="PTHR31672">
    <property type="entry name" value="BNACNNG10540D PROTEIN"/>
    <property type="match status" value="1"/>
</dbReference>
<reference evidence="4" key="1">
    <citation type="submission" date="2019-07" db="EMBL/GenBank/DDBJ databases">
        <title>De Novo Assembly of kiwifruit Actinidia rufa.</title>
        <authorList>
            <person name="Sugita-Konishi S."/>
            <person name="Sato K."/>
            <person name="Mori E."/>
            <person name="Abe Y."/>
            <person name="Kisaki G."/>
            <person name="Hamano K."/>
            <person name="Suezawa K."/>
            <person name="Otani M."/>
            <person name="Fukuda T."/>
            <person name="Manabe T."/>
            <person name="Gomi K."/>
            <person name="Tabuchi M."/>
            <person name="Akimitsu K."/>
            <person name="Kataoka I."/>
        </authorList>
    </citation>
    <scope>NUCLEOTIDE SEQUENCE [LARGE SCALE GENOMIC DNA]</scope>
    <source>
        <strain evidence="4">cv. Fuchu</strain>
    </source>
</reference>
<keyword evidence="1" id="KW-0812">Transmembrane</keyword>
<dbReference type="InterPro" id="IPR017451">
    <property type="entry name" value="F-box-assoc_interact_dom"/>
</dbReference>
<feature type="transmembrane region" description="Helical" evidence="1">
    <location>
        <begin position="7"/>
        <end position="26"/>
    </location>
</feature>
<dbReference type="InterPro" id="IPR050796">
    <property type="entry name" value="SCF_F-box_component"/>
</dbReference>
<evidence type="ECO:0000259" key="2">
    <source>
        <dbReference type="Pfam" id="PF07734"/>
    </source>
</evidence>
<dbReference type="InterPro" id="IPR006527">
    <property type="entry name" value="F-box-assoc_dom_typ1"/>
</dbReference>
<evidence type="ECO:0000313" key="4">
    <source>
        <dbReference type="Proteomes" id="UP000585474"/>
    </source>
</evidence>
<protein>
    <recommendedName>
        <fullName evidence="2">F-box associated beta-propeller type 1 domain-containing protein</fullName>
    </recommendedName>
</protein>
<feature type="domain" description="F-box associated beta-propeller type 1" evidence="2">
    <location>
        <begin position="86"/>
        <end position="297"/>
    </location>
</feature>
<accession>A0A7J0D850</accession>
<dbReference type="Proteomes" id="UP000585474">
    <property type="component" value="Unassembled WGS sequence"/>
</dbReference>
<keyword evidence="1" id="KW-0472">Membrane</keyword>
<evidence type="ECO:0000313" key="3">
    <source>
        <dbReference type="EMBL" id="GFS29425.1"/>
    </source>
</evidence>
<sequence length="363" mass="41018">MGAAQKLFGFVGLVSVSYFSYFTHFVNKHLEYCARSRTRVGLIVKENANDNWIRTVHLDDMPGNNQCDAVRVETCDPVPDTGNSCDIVGSCNGLVCFTSKFDHLTIWNPSTRKAHNLSCRLEYFLGVAGTRFICGFGHDRISDDYKVIEVEGEFVDVTIGSCTQIWVYSLKTKSWTISSPPYFVSKQQISFVPGYGIFAGNALHWIMERRDFNLNDYKRYLIGALDLGADNQFYEVQKPDYCDSNYVVLINLGVLDGCLCVCAGRPTALIDIWVMKEYGVKESWTRLISFSTISPSFYGRKMPLAYSRCGDKLMLHDCSNINPKLIWYDLKTENVTSVPLLGSDLKNVFVAKAYMYSLVNPCN</sequence>
<keyword evidence="1" id="KW-1133">Transmembrane helix</keyword>
<name>A0A7J0D850_9ERIC</name>
<evidence type="ECO:0000256" key="1">
    <source>
        <dbReference type="SAM" id="Phobius"/>
    </source>
</evidence>
<dbReference type="AlphaFoldDB" id="A0A7J0D850"/>
<dbReference type="OrthoDB" id="934987at2759"/>